<dbReference type="Proteomes" id="UP000823613">
    <property type="component" value="Unassembled WGS sequence"/>
</dbReference>
<evidence type="ECO:0000313" key="1">
    <source>
        <dbReference type="EMBL" id="MBO8427693.1"/>
    </source>
</evidence>
<reference evidence="1" key="2">
    <citation type="journal article" date="2021" name="PeerJ">
        <title>Extensive microbial diversity within the chicken gut microbiome revealed by metagenomics and culture.</title>
        <authorList>
            <person name="Gilroy R."/>
            <person name="Ravi A."/>
            <person name="Getino M."/>
            <person name="Pursley I."/>
            <person name="Horton D.L."/>
            <person name="Alikhan N.F."/>
            <person name="Baker D."/>
            <person name="Gharbi K."/>
            <person name="Hall N."/>
            <person name="Watson M."/>
            <person name="Adriaenssens E.M."/>
            <person name="Foster-Nyarko E."/>
            <person name="Jarju S."/>
            <person name="Secka A."/>
            <person name="Antonio M."/>
            <person name="Oren A."/>
            <person name="Chaudhuri R.R."/>
            <person name="La Ragione R."/>
            <person name="Hildebrand F."/>
            <person name="Pallen M.J."/>
        </authorList>
    </citation>
    <scope>NUCLEOTIDE SEQUENCE</scope>
    <source>
        <strain evidence="1">11159</strain>
    </source>
</reference>
<proteinExistence type="predicted"/>
<gene>
    <name evidence="1" type="ORF">IAC58_03975</name>
</gene>
<dbReference type="EMBL" id="JADIMY010000079">
    <property type="protein sequence ID" value="MBO8427693.1"/>
    <property type="molecule type" value="Genomic_DNA"/>
</dbReference>
<name>A0A9D9DJ35_9BACL</name>
<organism evidence="1 2">
    <name type="scientific">Candidatus Onthovivens merdipullorum</name>
    <dbReference type="NCBI Taxonomy" id="2840889"/>
    <lineage>
        <taxon>Bacteria</taxon>
        <taxon>Bacillati</taxon>
        <taxon>Bacillota</taxon>
        <taxon>Bacilli</taxon>
        <taxon>Bacillales</taxon>
        <taxon>Candidatus Onthovivens</taxon>
    </lineage>
</organism>
<accession>A0A9D9DJ35</accession>
<comment type="caution">
    <text evidence="1">The sequence shown here is derived from an EMBL/GenBank/DDBJ whole genome shotgun (WGS) entry which is preliminary data.</text>
</comment>
<reference evidence="1" key="1">
    <citation type="submission" date="2020-10" db="EMBL/GenBank/DDBJ databases">
        <authorList>
            <person name="Gilroy R."/>
        </authorList>
    </citation>
    <scope>NUCLEOTIDE SEQUENCE</scope>
    <source>
        <strain evidence="1">11159</strain>
    </source>
</reference>
<protein>
    <submittedName>
        <fullName evidence="1">Uncharacterized protein</fullName>
    </submittedName>
</protein>
<dbReference type="AlphaFoldDB" id="A0A9D9DJ35"/>
<evidence type="ECO:0000313" key="2">
    <source>
        <dbReference type="Proteomes" id="UP000823613"/>
    </source>
</evidence>
<sequence length="79" mass="9712">MTSKLTIEENFYLSRIIFPIIKEYFNTEPYNIYKIYKDSKVNNLMHYQLNNFDYYFTFDNGENLPLRVKNLINNNAYFM</sequence>